<accession>F0Y9J9</accession>
<feature type="region of interest" description="Disordered" evidence="1">
    <location>
        <begin position="1"/>
        <end position="49"/>
    </location>
</feature>
<proteinExistence type="predicted"/>
<keyword evidence="3" id="KW-1185">Reference proteome</keyword>
<gene>
    <name evidence="2" type="ORF">AURANDRAFT_64263</name>
</gene>
<feature type="compositionally biased region" description="Low complexity" evidence="1">
    <location>
        <begin position="1"/>
        <end position="11"/>
    </location>
</feature>
<protein>
    <submittedName>
        <fullName evidence="2">Uncharacterized protein</fullName>
    </submittedName>
</protein>
<dbReference type="KEGG" id="aaf:AURANDRAFT_64263"/>
<reference evidence="2 3" key="1">
    <citation type="journal article" date="2011" name="Proc. Natl. Acad. Sci. U.S.A.">
        <title>Niche of harmful alga Aureococcus anophagefferens revealed through ecogenomics.</title>
        <authorList>
            <person name="Gobler C.J."/>
            <person name="Berry D.L."/>
            <person name="Dyhrman S.T."/>
            <person name="Wilhelm S.W."/>
            <person name="Salamov A."/>
            <person name="Lobanov A.V."/>
            <person name="Zhang Y."/>
            <person name="Collier J.L."/>
            <person name="Wurch L.L."/>
            <person name="Kustka A.B."/>
            <person name="Dill B.D."/>
            <person name="Shah M."/>
            <person name="VerBerkmoes N.C."/>
            <person name="Kuo A."/>
            <person name="Terry A."/>
            <person name="Pangilinan J."/>
            <person name="Lindquist E.A."/>
            <person name="Lucas S."/>
            <person name="Paulsen I.T."/>
            <person name="Hattenrath-Lehmann T.K."/>
            <person name="Talmage S.C."/>
            <person name="Walker E.A."/>
            <person name="Koch F."/>
            <person name="Burson A.M."/>
            <person name="Marcoval M.A."/>
            <person name="Tang Y.Z."/>
            <person name="Lecleir G.R."/>
            <person name="Coyne K.J."/>
            <person name="Berg G.M."/>
            <person name="Bertrand E.M."/>
            <person name="Saito M.A."/>
            <person name="Gladyshev V.N."/>
            <person name="Grigoriev I.V."/>
        </authorList>
    </citation>
    <scope>NUCLEOTIDE SEQUENCE [LARGE SCALE GENOMIC DNA]</scope>
    <source>
        <strain evidence="3">CCMP 1984</strain>
    </source>
</reference>
<name>F0Y9J9_AURAN</name>
<dbReference type="EMBL" id="GL833128">
    <property type="protein sequence ID" value="EGB08251.1"/>
    <property type="molecule type" value="Genomic_DNA"/>
</dbReference>
<dbReference type="Proteomes" id="UP000002729">
    <property type="component" value="Unassembled WGS sequence"/>
</dbReference>
<organism evidence="3">
    <name type="scientific">Aureococcus anophagefferens</name>
    <name type="common">Harmful bloom alga</name>
    <dbReference type="NCBI Taxonomy" id="44056"/>
    <lineage>
        <taxon>Eukaryota</taxon>
        <taxon>Sar</taxon>
        <taxon>Stramenopiles</taxon>
        <taxon>Ochrophyta</taxon>
        <taxon>Pelagophyceae</taxon>
        <taxon>Pelagomonadales</taxon>
        <taxon>Pelagomonadaceae</taxon>
        <taxon>Aureococcus</taxon>
    </lineage>
</organism>
<dbReference type="InParanoid" id="F0Y9J9"/>
<evidence type="ECO:0000313" key="2">
    <source>
        <dbReference type="EMBL" id="EGB08251.1"/>
    </source>
</evidence>
<dbReference type="GeneID" id="20224744"/>
<dbReference type="AlphaFoldDB" id="F0Y9J9"/>
<dbReference type="RefSeq" id="XP_009036981.1">
    <property type="nucleotide sequence ID" value="XM_009038733.1"/>
</dbReference>
<feature type="compositionally biased region" description="Pro residues" evidence="1">
    <location>
        <begin position="12"/>
        <end position="31"/>
    </location>
</feature>
<evidence type="ECO:0000256" key="1">
    <source>
        <dbReference type="SAM" id="MobiDB-lite"/>
    </source>
</evidence>
<evidence type="ECO:0000313" key="3">
    <source>
        <dbReference type="Proteomes" id="UP000002729"/>
    </source>
</evidence>
<sequence>MLARAAAAVPANPAPAAPVDPSRPPPAPPTPAQEHKRKTDAAALVKSRPLDGKKWDKICDDHLSGENTPSKFSQLSTVSQSFDQMRTDRLARRARWSKYYDEPDPALVAEVRASLQREKAAKG</sequence>